<feature type="compositionally biased region" description="Basic and acidic residues" evidence="6">
    <location>
        <begin position="462"/>
        <end position="477"/>
    </location>
</feature>
<keyword evidence="1" id="KW-0479">Metal-binding</keyword>
<feature type="region of interest" description="Disordered" evidence="6">
    <location>
        <begin position="823"/>
        <end position="845"/>
    </location>
</feature>
<feature type="domain" description="C2H2-type" evidence="7">
    <location>
        <begin position="2717"/>
        <end position="2745"/>
    </location>
</feature>
<feature type="compositionally biased region" description="Basic and acidic residues" evidence="6">
    <location>
        <begin position="1641"/>
        <end position="1657"/>
    </location>
</feature>
<feature type="region of interest" description="Disordered" evidence="6">
    <location>
        <begin position="2321"/>
        <end position="2353"/>
    </location>
</feature>
<feature type="compositionally biased region" description="Acidic residues" evidence="6">
    <location>
        <begin position="3047"/>
        <end position="3102"/>
    </location>
</feature>
<dbReference type="PROSITE" id="PS50157">
    <property type="entry name" value="ZINC_FINGER_C2H2_2"/>
    <property type="match status" value="4"/>
</dbReference>
<feature type="compositionally biased region" description="Polar residues" evidence="6">
    <location>
        <begin position="3149"/>
        <end position="3161"/>
    </location>
</feature>
<feature type="compositionally biased region" description="Low complexity" evidence="6">
    <location>
        <begin position="829"/>
        <end position="844"/>
    </location>
</feature>
<feature type="region of interest" description="Disordered" evidence="6">
    <location>
        <begin position="858"/>
        <end position="895"/>
    </location>
</feature>
<protein>
    <submittedName>
        <fullName evidence="8">Zinc finger y-chromosomal protein 1</fullName>
    </submittedName>
</protein>
<dbReference type="Proteomes" id="UP000735302">
    <property type="component" value="Unassembled WGS sequence"/>
</dbReference>
<feature type="compositionally biased region" description="Basic and acidic residues" evidence="6">
    <location>
        <begin position="47"/>
        <end position="73"/>
    </location>
</feature>
<feature type="region of interest" description="Disordered" evidence="6">
    <location>
        <begin position="2976"/>
        <end position="3205"/>
    </location>
</feature>
<feature type="compositionally biased region" description="Low complexity" evidence="6">
    <location>
        <begin position="183"/>
        <end position="201"/>
    </location>
</feature>
<feature type="region of interest" description="Disordered" evidence="6">
    <location>
        <begin position="1389"/>
        <end position="1429"/>
    </location>
</feature>
<keyword evidence="2" id="KW-0677">Repeat</keyword>
<dbReference type="PANTHER" id="PTHR24403">
    <property type="entry name" value="ZINC FINGER PROTEIN"/>
    <property type="match status" value="1"/>
</dbReference>
<sequence length="3250" mass="357859">MNETEKPEAQVASSSLISAAVPDQTTSPALADSSGGAADVADAGVNHGEESKESSDDVDAAHVAEHQEEERPTEIPAPAPDTVPEENNPVPKDNSECSVDVEQKDTETETTQCDAVKSGEDAVLGSTEKDGPEDDGAIEKKDEDEQKPTEAVETDSVPPETCIDSKEVIDAPAMNTSKDNKDTSISSSAEKAVSSVSVTAEEGTKIRDTNIDAGGSSAEDGQKSTTCDNVQKDSQEVKDGAEKPAEKKREINEKDSEKPDASNPPSSSTAGLSESVSPTKPPRPRCPKCNRAVKDLAAMETHVCEKEADDEVKVKITISANNEKATFTCKDCNFTGGERPFSEHLMCHLMLRPYQCLHCKECFINRKETSLHVHKAHNGAKLSCALSTPRALRKAKALIKEASNTGIISFMAKVGAKVPLEKDPEKTAAKADTEKVVEDKKKEIEASSSAEASSEKLNQNSEKAEVSQDEICSKKDEKDEDATANQTAQSSASGFSKLRAALTSSAAVVPKQTSDDKEDSGPKILASYSLKEDEAMDVDSDNSKPADPLPENEAVAPNLMAGPSGEEEQEKPPEILSFLGPEQPQIQTLEENRAPFLAPPPLIPAPSASGDAHFPPPPQLSSASSCPPSNQPANFSQPAKKNPNFFMCGFNCLFSSLSADEFQEHTTNFHSSETFFPCYYCGHRSANEHDLVRHVTNHALAHNKSSPLYVCGNDGCRFGTNMVGDYINHIRTNHPQVTEPLCYACGDRFLDLQCLQRHAEENVIHIVNCPHCSSKATERRSILTHISSEHPGKPKMVSVAKQLICHDRKLNDYAEMKNFREMQPPTLTPAPSLTPASSGSGPSSVVDQILSRHDLTSGTSTLSDILTGRASVSPGRSSASDGKRPSPASTPSLSTVVVKNEVEEVDDEEDCFGLSRRPVGSPEESSKYVIDENGVRRRIYVPMSERQAENFKCRHCTFIARDMKRLHCHERSHGMPPTRKDRFKCMFCPQGFDSEMKFRLHITCHPGTIRFLLYRCNKCEFDTNKKDTIVKHITCNRDRKHRGTGPVEAQYTTVSRHLVSRVLICERCDYMSRHKIHMAIHYQRAHSILRDKADFVIEGLTPIDTPVSSFEEERDEDAVEFDNVVASSPHLQAALKSSPSRPNGASNGAGFDFARPTGSVKRSRDRGGNIDQPVLSVEQINERNDLFNKMVSQHEVLTAGRVLENQVRKFKCPICEYLLPKAADLKNHVKRHSEIGQITLTMFRCKYCSCMSTARTLLYEHLGEKHPGKPIALVKKIVAIDTAEVDKSFAETSVEESLDQLEESLQKEIMSHLNKRAEADSAAGGEKLSSFEQLFVIPEGGERFEVPLQCPRCPFSSHEKVEIIGHVNGLHPEVKVIGSDEDVDRLARETKEELQQQRNAAAPGVSKPSSSAGGSSSSNSIEDNSSLGSGVPCQEDVLIVPDEPIFKEEALCSRCDFTTFSRKDMVTHLQHHHPDISVMGRNSYPMQVASLGRKPGAESYLLQQQRAMDSCIVGSGSLDDKIGCLYQNYGTQMRCLICGTERPKKFFIHVHILRHLNIYLWKCAFCAHRGLQKYKMVDHIKKIHPGKAMSVRYLRVNVESKVRQFLQQFDINSGEPIDGFEGIEGGGDKSSRSSSPWPSRQADEGSRSDSSSVHEEEFVSSAGQPTHLYTLGSESLDEKINCLYDFTDGVFYKCLACPNQFQRRFAIHRHIVMSHLKVNLLKCGYCSMESVERHQLIDHSLACHSQSAISIVALDVDLTQKVSDFLTRVVAGKIPGNSTDADQNEINDIMNGLAADDNDSNGSASEFAENYYNNQFLNKPPSKPHALPIQFKYSRSNKSRGSGGAARRGTAGAKKSASQVDPDVIMLGRDALDRELRCLYQPRPHGTLRCLVCRWEFPRKYPLHRHMMLKHLRMMLVGCPYCPFEGVEKYNVSSHIKEEHPDKPINIKYVSPDVRSRVKEFVDDMALSGGAKFRADLIKRPSSRDRLPAGSAASKTASSSSTQLVIPKVERRDGEEEDDDEKEENDEEDDDKEEDEGDVGKKSPATGGLVVAMFGKKKAKRLPSETEGEGTVKVKSEVEDDEYNDGTVSKDDGYDDEDKANQDSNQKGEDEDDEEGGDEKEREDGEEEGDEAAGNVGLSLKRPLMESYAPGAYRSPAGGKPKALDVITNIRVLKTRESGSTKFYCELCKFTSLHRSNIVRHIYKIHEKYQTHTCPVCNYQTLSLLLMEGHMEKTHPGIEYNENSFTLNPPRSRPRYSLSSNYNTIGGKRPVIGPLSFQRRRKSMIAELEDVSQASSKGPKQFACAYCHYETNTQDDILQHTRDRHSNGDDGASNASKSSSSPSLGKSKPSASACWDGSKKAIKRSLSPGSASTFTSGAAFRQPALPKRKKRFVFEKGDELIHCLDCGTRETSMGRMEDHWSYEHPGQSMQVKRIPAWRFVCKSCVVKTMATSKMKYHLNRHVSYRPYTCTNCGAFFPSPDQCRRHSRSQGHDDQYTYVRVAKKEARVEELLSQARELALRIQDEATDEFITRFQESRTSLKRSAPLGSAKRLREMAAEMEAEALVEAGGTSGGGGGVAGGGEEPPTVKPPPPKKARSSGLSSLLDTQPENVTIKCHTCGDFLAPTVYDVREHHRASHPGRRFLWQDLERGFVCDASGEALPDFDAVPSDSTDVGYTTKMSLGAGASPMRFKCKSCDFSSSVIQAMKSHLKSHQPKGFMCGYCSRSFSGKEKLGRHQQCLHPEQPQWIIHLRRLTSASASSSAAATSLSAAASASPHSTRAKGDVGGEGELPSGKRQTARRTGPKASAGYHGDDTTFLCPDCDFTSNSLYHFRRHLANQHAQVYTRHVYREPGSEDSPLTCGYCSFPAETEAEFSAHLESHFAARTRQCAHCEYSAYDRNSVLRHIATKHPGLEAKVVEIAGPSTSARGAGEGSVSNALGVPLVLDMAPSVKVGRFSEEDLERFGCELPVSDSIEEEADGANDGHFSEGGEQAGGDDGEIEEGADVKGEKDEDYEEEQEEDGEEEEEGEEETEEESMCLTENSSNFINDEEEEEEEIEDEEEAEDEEQAEEEEDEEEEEGDEFDEEEDKAEPENGDIEEETEEAGAKEQSPDELARQLGLVSDEEAAKPKHRSQSPSETVILQFEGLKSTAVTGNPSHSSVGTADKLRERKDATLLSAQIDDEKDNLNGDNDNDDDDEDEDVDTVTFDTDITLASPLPMISLGDGVALSPVTMDSHSPSQDDRDPGMLLDV</sequence>
<evidence type="ECO:0000256" key="6">
    <source>
        <dbReference type="SAM" id="MobiDB-lite"/>
    </source>
</evidence>
<feature type="compositionally biased region" description="Low complexity" evidence="6">
    <location>
        <begin position="1847"/>
        <end position="1857"/>
    </location>
</feature>
<dbReference type="GO" id="GO:0008270">
    <property type="term" value="F:zinc ion binding"/>
    <property type="evidence" value="ECO:0007669"/>
    <property type="project" value="UniProtKB-KW"/>
</dbReference>
<reference evidence="8 9" key="1">
    <citation type="journal article" date="2021" name="Elife">
        <title>Chloroplast acquisition without the gene transfer in kleptoplastic sea slugs, Plakobranchus ocellatus.</title>
        <authorList>
            <person name="Maeda T."/>
            <person name="Takahashi S."/>
            <person name="Yoshida T."/>
            <person name="Shimamura S."/>
            <person name="Takaki Y."/>
            <person name="Nagai Y."/>
            <person name="Toyoda A."/>
            <person name="Suzuki Y."/>
            <person name="Arimoto A."/>
            <person name="Ishii H."/>
            <person name="Satoh N."/>
            <person name="Nishiyama T."/>
            <person name="Hasebe M."/>
            <person name="Maruyama T."/>
            <person name="Minagawa J."/>
            <person name="Obokata J."/>
            <person name="Shigenobu S."/>
        </authorList>
    </citation>
    <scope>NUCLEOTIDE SEQUENCE [LARGE SCALE GENOMIC DNA]</scope>
</reference>
<feature type="region of interest" description="Disordered" evidence="6">
    <location>
        <begin position="1622"/>
        <end position="1659"/>
    </location>
</feature>
<dbReference type="PROSITE" id="PS00028">
    <property type="entry name" value="ZINC_FINGER_C2H2_1"/>
    <property type="match status" value="7"/>
</dbReference>
<feature type="region of interest" description="Disordered" evidence="6">
    <location>
        <begin position="1835"/>
        <end position="1858"/>
    </location>
</feature>
<feature type="compositionally biased region" description="Low complexity" evidence="6">
    <location>
        <begin position="446"/>
        <end position="456"/>
    </location>
</feature>
<evidence type="ECO:0000259" key="7">
    <source>
        <dbReference type="PROSITE" id="PS50157"/>
    </source>
</evidence>
<dbReference type="Gene3D" id="3.30.160.60">
    <property type="entry name" value="Classic Zinc Finger"/>
    <property type="match status" value="7"/>
</dbReference>
<keyword evidence="9" id="KW-1185">Reference proteome</keyword>
<feature type="compositionally biased region" description="Low complexity" evidence="6">
    <location>
        <begin position="1989"/>
        <end position="2001"/>
    </location>
</feature>
<feature type="region of interest" description="Disordered" evidence="6">
    <location>
        <begin position="3226"/>
        <end position="3250"/>
    </location>
</feature>
<feature type="compositionally biased region" description="Polar residues" evidence="6">
    <location>
        <begin position="1133"/>
        <end position="1146"/>
    </location>
</feature>
<evidence type="ECO:0000313" key="9">
    <source>
        <dbReference type="Proteomes" id="UP000735302"/>
    </source>
</evidence>
<feature type="compositionally biased region" description="Low complexity" evidence="6">
    <location>
        <begin position="31"/>
        <end position="45"/>
    </location>
</feature>
<name>A0AAV4BJI0_9GAST</name>
<feature type="compositionally biased region" description="Acidic residues" evidence="6">
    <location>
        <begin position="3190"/>
        <end position="3202"/>
    </location>
</feature>
<feature type="region of interest" description="Disordered" evidence="6">
    <location>
        <begin position="1"/>
        <end position="287"/>
    </location>
</feature>
<dbReference type="PANTHER" id="PTHR24403:SF67">
    <property type="entry name" value="FI01116P-RELATED"/>
    <property type="match status" value="1"/>
</dbReference>
<proteinExistence type="predicted"/>
<feature type="compositionally biased region" description="Basic and acidic residues" evidence="6">
    <location>
        <begin position="137"/>
        <end position="150"/>
    </location>
</feature>
<feature type="region of interest" description="Disordered" evidence="6">
    <location>
        <begin position="1982"/>
        <end position="2141"/>
    </location>
</feature>
<feature type="domain" description="C2H2-type" evidence="7">
    <location>
        <begin position="676"/>
        <end position="707"/>
    </location>
</feature>
<feature type="compositionally biased region" description="Polar residues" evidence="6">
    <location>
        <begin position="11"/>
        <end position="28"/>
    </location>
</feature>
<keyword evidence="4" id="KW-0862">Zinc</keyword>
<evidence type="ECO:0000256" key="5">
    <source>
        <dbReference type="PROSITE-ProRule" id="PRU00042"/>
    </source>
</evidence>
<feature type="compositionally biased region" description="Gly residues" evidence="6">
    <location>
        <begin position="2569"/>
        <end position="2582"/>
    </location>
</feature>
<dbReference type="GO" id="GO:0010468">
    <property type="term" value="P:regulation of gene expression"/>
    <property type="evidence" value="ECO:0007669"/>
    <property type="project" value="TreeGrafter"/>
</dbReference>
<evidence type="ECO:0000256" key="4">
    <source>
        <dbReference type="ARBA" id="ARBA00022833"/>
    </source>
</evidence>
<feature type="region of interest" description="Disordered" evidence="6">
    <location>
        <begin position="1133"/>
        <end position="1172"/>
    </location>
</feature>
<feature type="compositionally biased region" description="Acidic residues" evidence="6">
    <location>
        <begin position="2015"/>
        <end position="2037"/>
    </location>
</feature>
<dbReference type="GO" id="GO:0005634">
    <property type="term" value="C:nucleus"/>
    <property type="evidence" value="ECO:0007669"/>
    <property type="project" value="TreeGrafter"/>
</dbReference>
<dbReference type="SMART" id="SM00355">
    <property type="entry name" value="ZnF_C2H2"/>
    <property type="match status" value="33"/>
</dbReference>
<gene>
    <name evidence="8" type="ORF">PoB_004557900</name>
</gene>
<feature type="region of interest" description="Disordered" evidence="6">
    <location>
        <begin position="596"/>
        <end position="637"/>
    </location>
</feature>
<feature type="compositionally biased region" description="Polar residues" evidence="6">
    <location>
        <begin position="263"/>
        <end position="278"/>
    </location>
</feature>
<accession>A0AAV4BJI0</accession>
<feature type="region of interest" description="Disordered" evidence="6">
    <location>
        <begin position="2767"/>
        <end position="2807"/>
    </location>
</feature>
<dbReference type="InterPro" id="IPR013087">
    <property type="entry name" value="Znf_C2H2_type"/>
</dbReference>
<feature type="region of interest" description="Disordered" evidence="6">
    <location>
        <begin position="423"/>
        <end position="572"/>
    </location>
</feature>
<evidence type="ECO:0000313" key="8">
    <source>
        <dbReference type="EMBL" id="GFO19074.1"/>
    </source>
</evidence>
<comment type="caution">
    <text evidence="8">The sequence shown here is derived from an EMBL/GenBank/DDBJ whole genome shotgun (WGS) entry which is preliminary data.</text>
</comment>
<feature type="compositionally biased region" description="Acidic residues" evidence="6">
    <location>
        <begin position="3010"/>
        <end position="3035"/>
    </location>
</feature>
<feature type="compositionally biased region" description="Basic and acidic residues" evidence="6">
    <location>
        <begin position="423"/>
        <end position="445"/>
    </location>
</feature>
<dbReference type="InterPro" id="IPR050688">
    <property type="entry name" value="Zinc_finger/UBP_domain"/>
</dbReference>
<feature type="region of interest" description="Disordered" evidence="6">
    <location>
        <begin position="2567"/>
        <end position="2601"/>
    </location>
</feature>
<organism evidence="8 9">
    <name type="scientific">Plakobranchus ocellatus</name>
    <dbReference type="NCBI Taxonomy" id="259542"/>
    <lineage>
        <taxon>Eukaryota</taxon>
        <taxon>Metazoa</taxon>
        <taxon>Spiralia</taxon>
        <taxon>Lophotrochozoa</taxon>
        <taxon>Mollusca</taxon>
        <taxon>Gastropoda</taxon>
        <taxon>Heterobranchia</taxon>
        <taxon>Euthyneura</taxon>
        <taxon>Panpulmonata</taxon>
        <taxon>Sacoglossa</taxon>
        <taxon>Placobranchoidea</taxon>
        <taxon>Plakobranchidae</taxon>
        <taxon>Plakobranchus</taxon>
    </lineage>
</organism>
<feature type="compositionally biased region" description="Low complexity" evidence="6">
    <location>
        <begin position="2331"/>
        <end position="2353"/>
    </location>
</feature>
<keyword evidence="3 5" id="KW-0863">Zinc-finger</keyword>
<feature type="domain" description="C2H2-type" evidence="7">
    <location>
        <begin position="354"/>
        <end position="382"/>
    </location>
</feature>
<feature type="compositionally biased region" description="Basic and acidic residues" evidence="6">
    <location>
        <begin position="3103"/>
        <end position="3114"/>
    </location>
</feature>
<feature type="domain" description="C2H2-type" evidence="7">
    <location>
        <begin position="2467"/>
        <end position="2496"/>
    </location>
</feature>
<feature type="compositionally biased region" description="Low complexity" evidence="6">
    <location>
        <begin position="1404"/>
        <end position="1429"/>
    </location>
</feature>
<dbReference type="EMBL" id="BLXT01005012">
    <property type="protein sequence ID" value="GFO19074.1"/>
    <property type="molecule type" value="Genomic_DNA"/>
</dbReference>
<evidence type="ECO:0000256" key="2">
    <source>
        <dbReference type="ARBA" id="ARBA00022737"/>
    </source>
</evidence>
<feature type="compositionally biased region" description="Low complexity" evidence="6">
    <location>
        <begin position="483"/>
        <end position="493"/>
    </location>
</feature>
<feature type="compositionally biased region" description="Basic and acidic residues" evidence="6">
    <location>
        <begin position="230"/>
        <end position="260"/>
    </location>
</feature>
<feature type="compositionally biased region" description="Acidic residues" evidence="6">
    <location>
        <begin position="2109"/>
        <end position="2118"/>
    </location>
</feature>
<feature type="compositionally biased region" description="Polar residues" evidence="6">
    <location>
        <begin position="620"/>
        <end position="637"/>
    </location>
</feature>
<feature type="compositionally biased region" description="Acidic residues" evidence="6">
    <location>
        <begin position="2993"/>
        <end position="3002"/>
    </location>
</feature>
<evidence type="ECO:0000256" key="1">
    <source>
        <dbReference type="ARBA" id="ARBA00022723"/>
    </source>
</evidence>
<evidence type="ECO:0000256" key="3">
    <source>
        <dbReference type="ARBA" id="ARBA00022771"/>
    </source>
</evidence>